<dbReference type="STRING" id="451379.A0A0N5AI04"/>
<dbReference type="SUPFAM" id="SSF52058">
    <property type="entry name" value="L domain-like"/>
    <property type="match status" value="1"/>
</dbReference>
<name>A0A0N5AI04_9BILA</name>
<sequence length="909" mass="99999">MWVQNCFRICIVSETASSWRKRRGGGAAIQHASPVVPASVPSLSNQNQFLSHSVDKMFEEAELSGVLLLNGRKLKEFPSELASKFDISDVIFADLSENRLNELPLCICKLGSLETLCIRSAGLRTIPNFQMLSSLTYLDLSCNHLTALPPEICSLPLQVLLLTGNLLETLPREIRQLADTLNELDVSCNRLRTIPVDVALLKSLRVLNLRANCLSHLPSELSRLELRILNVSENELSQLPCDLCCMPSLIEFYVDANPFVAPPVKVCLKGREHIFKWLRAKAAPLNDGFSKQFDWHQRPVSVAVNATMRRPKHQEIFALVIFLLAESELHPFAKRVERRNRSTRFNTLGGSDSGYASTADEHRLSNEYQLSVNNTSLFGINESLRSPPSDRDSPKSTGMNSSGDRTITSECSSPITEDSTGLLKEVMLAYAEKMGETASEVLQKNKSLVTQRDSVDHANFDEMTFIPRSTVIPVSVTSNISYSAPPNRPQAIVSPMNSKPQAQKISSNGVNNLYFKAIKSDNVVHIIDESEDVKKAVLVSSVSNGVLDESNNNTSEDNIKENQREETLQKHTRIGTSCNTLAKGFGKELLGKQLLSVQGFETSCTNSRQLQRKQLVNNDNECTLSPVIEMPASSENGNKDQDCCSSTASCINPSPASFATTTVPCGSAAASVTSTIKVPATKKKNLSGSVSASMSRLSLSSASADRSSIARNTALRRPTTSSEIASRIASRPNTSVHLSHSKDSKLTKTRDSIGIARRHLVNNSSSSSALRKSSVVGRTQFDESGSNTTISGTSLIRRNIENMRKILESRLETVLSANQEQLANQLSDGTLLCNFANRVRGRIISNVLMPASQQAQLSLPKCRRNAENFLFACRRIGVAEVVLLFFLFWSACFSFSRIIFKAAIRRIYS</sequence>
<dbReference type="Gene3D" id="3.80.10.10">
    <property type="entry name" value="Ribonuclease Inhibitor"/>
    <property type="match status" value="1"/>
</dbReference>
<feature type="region of interest" description="Disordered" evidence="3">
    <location>
        <begin position="764"/>
        <end position="788"/>
    </location>
</feature>
<keyword evidence="4" id="KW-1133">Transmembrane helix</keyword>
<dbReference type="InterPro" id="IPR032675">
    <property type="entry name" value="LRR_dom_sf"/>
</dbReference>
<dbReference type="Pfam" id="PF00560">
    <property type="entry name" value="LRR_1"/>
    <property type="match status" value="1"/>
</dbReference>
<dbReference type="Pfam" id="PF13855">
    <property type="entry name" value="LRR_8"/>
    <property type="match status" value="1"/>
</dbReference>
<dbReference type="GO" id="GO:0005737">
    <property type="term" value="C:cytoplasm"/>
    <property type="evidence" value="ECO:0007669"/>
    <property type="project" value="TreeGrafter"/>
</dbReference>
<dbReference type="SMART" id="SM00369">
    <property type="entry name" value="LRR_TYP"/>
    <property type="match status" value="5"/>
</dbReference>
<feature type="compositionally biased region" description="Basic and acidic residues" evidence="3">
    <location>
        <begin position="740"/>
        <end position="751"/>
    </location>
</feature>
<protein>
    <submittedName>
        <fullName evidence="6">Calponin-homology (CH) domain-containing protein</fullName>
    </submittedName>
</protein>
<keyword evidence="5" id="KW-1185">Reference proteome</keyword>
<dbReference type="SUPFAM" id="SSF47576">
    <property type="entry name" value="Calponin-homology domain, CH-domain"/>
    <property type="match status" value="1"/>
</dbReference>
<feature type="compositionally biased region" description="Low complexity" evidence="3">
    <location>
        <begin position="764"/>
        <end position="774"/>
    </location>
</feature>
<dbReference type="PANTHER" id="PTHR48051:SF21">
    <property type="entry name" value="CALPONIN-HOMOLOGY (CH) DOMAIN-CONTAINING PROTEIN"/>
    <property type="match status" value="1"/>
</dbReference>
<keyword evidence="1" id="KW-0433">Leucine-rich repeat</keyword>
<organism evidence="5 6">
    <name type="scientific">Syphacia muris</name>
    <dbReference type="NCBI Taxonomy" id="451379"/>
    <lineage>
        <taxon>Eukaryota</taxon>
        <taxon>Metazoa</taxon>
        <taxon>Ecdysozoa</taxon>
        <taxon>Nematoda</taxon>
        <taxon>Chromadorea</taxon>
        <taxon>Rhabditida</taxon>
        <taxon>Spirurina</taxon>
        <taxon>Oxyuridomorpha</taxon>
        <taxon>Oxyuroidea</taxon>
        <taxon>Oxyuridae</taxon>
        <taxon>Syphacia</taxon>
    </lineage>
</organism>
<dbReference type="InterPro" id="IPR001611">
    <property type="entry name" value="Leu-rich_rpt"/>
</dbReference>
<evidence type="ECO:0000256" key="2">
    <source>
        <dbReference type="ARBA" id="ARBA00022737"/>
    </source>
</evidence>
<evidence type="ECO:0000313" key="6">
    <source>
        <dbReference type="WBParaSite" id="SMUV_0000402801-mRNA-1"/>
    </source>
</evidence>
<proteinExistence type="predicted"/>
<dbReference type="PROSITE" id="PS51450">
    <property type="entry name" value="LRR"/>
    <property type="match status" value="3"/>
</dbReference>
<dbReference type="InterPro" id="IPR003591">
    <property type="entry name" value="Leu-rich_rpt_typical-subtyp"/>
</dbReference>
<keyword evidence="4" id="KW-0812">Transmembrane</keyword>
<keyword evidence="4" id="KW-0472">Membrane</keyword>
<accession>A0A0N5AI04</accession>
<reference evidence="6" key="1">
    <citation type="submission" date="2017-02" db="UniProtKB">
        <authorList>
            <consortium name="WormBaseParasite"/>
        </authorList>
    </citation>
    <scope>IDENTIFICATION</scope>
</reference>
<dbReference type="Gene3D" id="1.10.418.10">
    <property type="entry name" value="Calponin-like domain"/>
    <property type="match status" value="1"/>
</dbReference>
<feature type="transmembrane region" description="Helical" evidence="4">
    <location>
        <begin position="881"/>
        <end position="900"/>
    </location>
</feature>
<feature type="compositionally biased region" description="Polar residues" evidence="3">
    <location>
        <begin position="395"/>
        <end position="418"/>
    </location>
</feature>
<dbReference type="AlphaFoldDB" id="A0A0N5AI04"/>
<evidence type="ECO:0000256" key="1">
    <source>
        <dbReference type="ARBA" id="ARBA00022614"/>
    </source>
</evidence>
<dbReference type="WBParaSite" id="SMUV_0000402801-mRNA-1">
    <property type="protein sequence ID" value="SMUV_0000402801-mRNA-1"/>
    <property type="gene ID" value="SMUV_0000402801"/>
</dbReference>
<dbReference type="InterPro" id="IPR036872">
    <property type="entry name" value="CH_dom_sf"/>
</dbReference>
<feature type="region of interest" description="Disordered" evidence="3">
    <location>
        <begin position="379"/>
        <end position="418"/>
    </location>
</feature>
<feature type="region of interest" description="Disordered" evidence="3">
    <location>
        <begin position="701"/>
        <end position="751"/>
    </location>
</feature>
<dbReference type="Proteomes" id="UP000046393">
    <property type="component" value="Unplaced"/>
</dbReference>
<dbReference type="PANTHER" id="PTHR48051">
    <property type="match status" value="1"/>
</dbReference>
<evidence type="ECO:0000313" key="5">
    <source>
        <dbReference type="Proteomes" id="UP000046393"/>
    </source>
</evidence>
<evidence type="ECO:0000256" key="4">
    <source>
        <dbReference type="SAM" id="Phobius"/>
    </source>
</evidence>
<dbReference type="InterPro" id="IPR050216">
    <property type="entry name" value="LRR_domain-containing"/>
</dbReference>
<keyword evidence="2" id="KW-0677">Repeat</keyword>
<evidence type="ECO:0000256" key="3">
    <source>
        <dbReference type="SAM" id="MobiDB-lite"/>
    </source>
</evidence>
<feature type="compositionally biased region" description="Low complexity" evidence="3">
    <location>
        <begin position="701"/>
        <end position="711"/>
    </location>
</feature>